<proteinExistence type="predicted"/>
<evidence type="ECO:0000313" key="1">
    <source>
        <dbReference type="EMBL" id="DAF56966.1"/>
    </source>
</evidence>
<organism evidence="1">
    <name type="scientific">Siphoviridae sp. ctiJm4</name>
    <dbReference type="NCBI Taxonomy" id="2827916"/>
    <lineage>
        <taxon>Viruses</taxon>
        <taxon>Duplodnaviria</taxon>
        <taxon>Heunggongvirae</taxon>
        <taxon>Uroviricota</taxon>
        <taxon>Caudoviricetes</taxon>
    </lineage>
</organism>
<sequence>MIIALKELLDDIESSQHSTLDVKCAVIGLSYSYVLDDNPEYILSNPNDVCRERPVFDKIITLKENWSNDEWLAFLEGLRFNYDDGFGSQHLFGVIWFKDGSWLERSEYDGSEDWVLKRTPDVPQLLQRG</sequence>
<dbReference type="EMBL" id="BK032724">
    <property type="protein sequence ID" value="DAF56966.1"/>
    <property type="molecule type" value="Genomic_DNA"/>
</dbReference>
<reference evidence="1" key="1">
    <citation type="journal article" date="2021" name="Proc. Natl. Acad. Sci. U.S.A.">
        <title>A Catalog of Tens of Thousands of Viruses from Human Metagenomes Reveals Hidden Associations with Chronic Diseases.</title>
        <authorList>
            <person name="Tisza M.J."/>
            <person name="Buck C.B."/>
        </authorList>
    </citation>
    <scope>NUCLEOTIDE SEQUENCE</scope>
    <source>
        <strain evidence="1">CtiJm4</strain>
    </source>
</reference>
<name>A0A8S5T166_9CAUD</name>
<accession>A0A8S5T166</accession>
<protein>
    <submittedName>
        <fullName evidence="1">Uncharacterized protein</fullName>
    </submittedName>
</protein>